<protein>
    <submittedName>
        <fullName evidence="3">CUB domain-containing protein</fullName>
    </submittedName>
</protein>
<keyword evidence="2" id="KW-1185">Reference proteome</keyword>
<accession>A0A3P7UUZ3</accession>
<proteinExistence type="predicted"/>
<dbReference type="WBParaSite" id="HPBE_0000253901-mRNA-1">
    <property type="protein sequence ID" value="HPBE_0000253901-mRNA-1"/>
    <property type="gene ID" value="HPBE_0000253901"/>
</dbReference>
<gene>
    <name evidence="1" type="ORF">HPBE_LOCUS2540</name>
</gene>
<accession>A0A183F8P7</accession>
<reference evidence="3" key="2">
    <citation type="submission" date="2019-09" db="UniProtKB">
        <authorList>
            <consortium name="WormBaseParasite"/>
        </authorList>
    </citation>
    <scope>IDENTIFICATION</scope>
</reference>
<name>A0A183F8P7_HELPZ</name>
<dbReference type="EMBL" id="UZAH01003998">
    <property type="protein sequence ID" value="VDO26037.1"/>
    <property type="molecule type" value="Genomic_DNA"/>
</dbReference>
<sequence length="91" mass="9823">MTGGEQLQVVIFYEWCRGSNPGTTVSNITDAFGTDCGMNLECGERSGRHSVIDGDGLQLPIKSSPDPTAWKLATTVGCTRSNIELHLHDLD</sequence>
<reference evidence="1 2" key="1">
    <citation type="submission" date="2018-11" db="EMBL/GenBank/DDBJ databases">
        <authorList>
            <consortium name="Pathogen Informatics"/>
        </authorList>
    </citation>
    <scope>NUCLEOTIDE SEQUENCE [LARGE SCALE GENOMIC DNA]</scope>
</reference>
<evidence type="ECO:0000313" key="3">
    <source>
        <dbReference type="WBParaSite" id="HPBE_0000253901-mRNA-1"/>
    </source>
</evidence>
<dbReference type="Proteomes" id="UP000050761">
    <property type="component" value="Unassembled WGS sequence"/>
</dbReference>
<dbReference type="AlphaFoldDB" id="A0A183F8P7"/>
<evidence type="ECO:0000313" key="1">
    <source>
        <dbReference type="EMBL" id="VDO26037.1"/>
    </source>
</evidence>
<evidence type="ECO:0000313" key="2">
    <source>
        <dbReference type="Proteomes" id="UP000050761"/>
    </source>
</evidence>
<organism evidence="2 3">
    <name type="scientific">Heligmosomoides polygyrus</name>
    <name type="common">Parasitic roundworm</name>
    <dbReference type="NCBI Taxonomy" id="6339"/>
    <lineage>
        <taxon>Eukaryota</taxon>
        <taxon>Metazoa</taxon>
        <taxon>Ecdysozoa</taxon>
        <taxon>Nematoda</taxon>
        <taxon>Chromadorea</taxon>
        <taxon>Rhabditida</taxon>
        <taxon>Rhabditina</taxon>
        <taxon>Rhabditomorpha</taxon>
        <taxon>Strongyloidea</taxon>
        <taxon>Heligmosomidae</taxon>
        <taxon>Heligmosomoides</taxon>
    </lineage>
</organism>